<dbReference type="PANTHER" id="PTHR37811">
    <property type="entry name" value="BLL5343 PROTEIN"/>
    <property type="match status" value="1"/>
</dbReference>
<sequence length="110" mass="12551">MDRKPAKTPAPPYYSVTTTASLGKKHDPHRHVSLGLALYAQAETIDGFLGWEVMMETDFSIAISYWRSLGSIETWRHHEGHCGAKQLGKKWFSHCITRIALVERDYGFEE</sequence>
<dbReference type="PANTHER" id="PTHR37811:SF2">
    <property type="entry name" value="ABM DOMAIN-CONTAINING PROTEIN"/>
    <property type="match status" value="1"/>
</dbReference>
<evidence type="ECO:0000313" key="1">
    <source>
        <dbReference type="EMBL" id="RED16558.1"/>
    </source>
</evidence>
<organism evidence="1 2">
    <name type="scientific">Parasphingopyxis lamellibrachiae</name>
    <dbReference type="NCBI Taxonomy" id="680125"/>
    <lineage>
        <taxon>Bacteria</taxon>
        <taxon>Pseudomonadati</taxon>
        <taxon>Pseudomonadota</taxon>
        <taxon>Alphaproteobacteria</taxon>
        <taxon>Sphingomonadales</taxon>
        <taxon>Sphingomonadaceae</taxon>
        <taxon>Parasphingopyxis</taxon>
    </lineage>
</organism>
<accession>A0A3D9FFY9</accession>
<dbReference type="SUPFAM" id="SSF54909">
    <property type="entry name" value="Dimeric alpha+beta barrel"/>
    <property type="match status" value="1"/>
</dbReference>
<protein>
    <submittedName>
        <fullName evidence="1">Heme-degrading monooxygenase HmoA</fullName>
    </submittedName>
</protein>
<gene>
    <name evidence="1" type="ORF">DFR46_1582</name>
</gene>
<name>A0A3D9FFY9_9SPHN</name>
<dbReference type="EMBL" id="QRDP01000004">
    <property type="protein sequence ID" value="RED16558.1"/>
    <property type="molecule type" value="Genomic_DNA"/>
</dbReference>
<dbReference type="GO" id="GO:0004497">
    <property type="term" value="F:monooxygenase activity"/>
    <property type="evidence" value="ECO:0007669"/>
    <property type="project" value="UniProtKB-KW"/>
</dbReference>
<keyword evidence="1" id="KW-0560">Oxidoreductase</keyword>
<evidence type="ECO:0000313" key="2">
    <source>
        <dbReference type="Proteomes" id="UP000256310"/>
    </source>
</evidence>
<dbReference type="RefSeq" id="WP_147297642.1">
    <property type="nucleotide sequence ID" value="NZ_QRDP01000004.1"/>
</dbReference>
<comment type="caution">
    <text evidence="1">The sequence shown here is derived from an EMBL/GenBank/DDBJ whole genome shotgun (WGS) entry which is preliminary data.</text>
</comment>
<dbReference type="AlphaFoldDB" id="A0A3D9FFY9"/>
<reference evidence="1 2" key="1">
    <citation type="submission" date="2018-07" db="EMBL/GenBank/DDBJ databases">
        <title>Genomic Encyclopedia of Type Strains, Phase IV (KMG-IV): sequencing the most valuable type-strain genomes for metagenomic binning, comparative biology and taxonomic classification.</title>
        <authorList>
            <person name="Goeker M."/>
        </authorList>
    </citation>
    <scope>NUCLEOTIDE SEQUENCE [LARGE SCALE GENOMIC DNA]</scope>
    <source>
        <strain evidence="1 2">DSM 26725</strain>
    </source>
</reference>
<dbReference type="InterPro" id="IPR011008">
    <property type="entry name" value="Dimeric_a/b-barrel"/>
</dbReference>
<proteinExistence type="predicted"/>
<dbReference type="OrthoDB" id="9797060at2"/>
<dbReference type="InterPro" id="IPR052936">
    <property type="entry name" value="Jasmonate_Hydroxylase-like"/>
</dbReference>
<dbReference type="Proteomes" id="UP000256310">
    <property type="component" value="Unassembled WGS sequence"/>
</dbReference>
<dbReference type="Gene3D" id="3.30.70.100">
    <property type="match status" value="1"/>
</dbReference>
<keyword evidence="1" id="KW-0503">Monooxygenase</keyword>
<keyword evidence="2" id="KW-1185">Reference proteome</keyword>